<gene>
    <name evidence="3 6" type="primary">coaBC</name>
    <name evidence="6" type="ORF">ENM78_06575</name>
</gene>
<dbReference type="GO" id="GO:0015941">
    <property type="term" value="P:pantothenate catabolic process"/>
    <property type="evidence" value="ECO:0007669"/>
    <property type="project" value="InterPro"/>
</dbReference>
<dbReference type="AlphaFoldDB" id="A0A7J3ZM43"/>
<dbReference type="InterPro" id="IPR035929">
    <property type="entry name" value="CoaB-like_sf"/>
</dbReference>
<dbReference type="GO" id="GO:0046872">
    <property type="term" value="F:metal ion binding"/>
    <property type="evidence" value="ECO:0007669"/>
    <property type="project" value="UniProtKB-KW"/>
</dbReference>
<feature type="region of interest" description="Phosphopantothenate--cysteine ligase" evidence="3">
    <location>
        <begin position="201"/>
        <end position="420"/>
    </location>
</feature>
<dbReference type="InterPro" id="IPR003382">
    <property type="entry name" value="Flavoprotein"/>
</dbReference>
<comment type="function">
    <text evidence="3">Catalyzes two sequential steps in the biosynthesis of coenzyme A. In the first step cysteine is conjugated to 4'-phosphopantothenate to form 4-phosphopantothenoylcysteine. In the second step the latter compound is decarboxylated to form 4'-phosphopantotheine.</text>
</comment>
<dbReference type="Pfam" id="PF02441">
    <property type="entry name" value="Flavoprotein"/>
    <property type="match status" value="1"/>
</dbReference>
<organism evidence="6">
    <name type="scientific">Fervidicoccus fontis</name>
    <dbReference type="NCBI Taxonomy" id="683846"/>
    <lineage>
        <taxon>Archaea</taxon>
        <taxon>Thermoproteota</taxon>
        <taxon>Thermoprotei</taxon>
        <taxon>Fervidicoccales</taxon>
        <taxon>Fervidicoccaceae</taxon>
        <taxon>Fervidicoccus</taxon>
    </lineage>
</organism>
<feature type="binding site" evidence="3">
    <location>
        <position position="353"/>
    </location>
    <ligand>
        <name>CTP</name>
        <dbReference type="ChEBI" id="CHEBI:37563"/>
    </ligand>
</feature>
<name>A0A7J3ZM43_9CREN</name>
<keyword evidence="3" id="KW-0511">Multifunctional enzyme</keyword>
<sequence>MQFWENHPSKRIIGEVSRELQGKKIVLGVTSSVAAYKSIELARELMRYGAEVTVVMSEEATRLISPSLFEWATGNPVFHTRFSGETGHILLADTHDAMVVAPATASTLAKISQGIVDTTVSLTAHTFIGANKPVIVVPVMHKALYDAMTKTECIYRLERLGVIVHKPLIRGDKVRFPEPHELAWHIETILTRGKDFAGSRVLVTAGPTREYIDAVRFVSNPSSGKMGVSLALEALFRGAHVSLVHGPIVAPHSIDRSFEVETTEEMLCAVLKEVEEFKPNIVILAAAPTDFKPSRWFEGKLRSEDTPITLELVATPKVAEKVRESVADKAMLVLFVAEPVASDSELVELALKKKSKYKADVVVANNIARKDIGFSSDHNEVLVIYGEDNRVVKIGKTLKRIVARRVLDVIGGMLGKQGVR</sequence>
<evidence type="ECO:0000313" key="6">
    <source>
        <dbReference type="EMBL" id="HHQ81094.1"/>
    </source>
</evidence>
<protein>
    <recommendedName>
        <fullName evidence="3">Coenzyme A biosynthesis bifunctional protein CoaBC</fullName>
    </recommendedName>
    <alternativeName>
        <fullName evidence="3">DNA/pantothenate metabolism flavoprotein</fullName>
    </alternativeName>
    <alternativeName>
        <fullName evidence="3">Phosphopantothenoylcysteine synthetase/decarboxylase</fullName>
        <shortName evidence="3">PPCS-PPCDC</shortName>
    </alternativeName>
    <domain>
        <recommendedName>
            <fullName evidence="3">Phosphopantothenoylcysteine decarboxylase</fullName>
            <shortName evidence="3">PPC decarboxylase</shortName>
            <shortName evidence="3">PPC-DC</shortName>
            <ecNumber evidence="3">4.1.1.36</ecNumber>
        </recommendedName>
        <alternativeName>
            <fullName evidence="3">CoaC</fullName>
        </alternativeName>
    </domain>
    <domain>
        <recommendedName>
            <fullName evidence="3">Phosphopantothenate--cysteine ligase</fullName>
            <ecNumber evidence="3">6.3.2.5</ecNumber>
        </recommendedName>
        <alternativeName>
            <fullName evidence="3">CoaB</fullName>
        </alternativeName>
        <alternativeName>
            <fullName evidence="3">Phosphopantothenoylcysteine synthetase</fullName>
            <shortName evidence="3">PPC synthetase</shortName>
            <shortName evidence="3">PPC-S</shortName>
        </alternativeName>
    </domain>
</protein>
<comment type="caution">
    <text evidence="6">The sequence shown here is derived from an EMBL/GenBank/DDBJ whole genome shotgun (WGS) entry which is preliminary data.</text>
</comment>
<dbReference type="Pfam" id="PF04127">
    <property type="entry name" value="DFP"/>
    <property type="match status" value="1"/>
</dbReference>
<dbReference type="HAMAP" id="MF_02225">
    <property type="entry name" value="CoaBC"/>
    <property type="match status" value="1"/>
</dbReference>
<dbReference type="SUPFAM" id="SSF52507">
    <property type="entry name" value="Homo-oligomeric flavin-containing Cys decarboxylases, HFCD"/>
    <property type="match status" value="1"/>
</dbReference>
<dbReference type="GO" id="GO:0010181">
    <property type="term" value="F:FMN binding"/>
    <property type="evidence" value="ECO:0007669"/>
    <property type="project" value="UniProtKB-UniRule"/>
</dbReference>
<keyword evidence="3 6" id="KW-0436">Ligase</keyword>
<keyword evidence="2 3" id="KW-0456">Lyase</keyword>
<evidence type="ECO:0000256" key="3">
    <source>
        <dbReference type="HAMAP-Rule" id="MF_02225"/>
    </source>
</evidence>
<dbReference type="InterPro" id="IPR005252">
    <property type="entry name" value="CoaBC"/>
</dbReference>
<keyword evidence="3" id="KW-0288">FMN</keyword>
<feature type="domain" description="Flavoprotein" evidence="4">
    <location>
        <begin position="23"/>
        <end position="157"/>
    </location>
</feature>
<keyword evidence="3" id="KW-0479">Metal-binding</keyword>
<dbReference type="GO" id="GO:0004633">
    <property type="term" value="F:phosphopantothenoylcysteine decarboxylase activity"/>
    <property type="evidence" value="ECO:0007669"/>
    <property type="project" value="UniProtKB-UniRule"/>
</dbReference>
<dbReference type="EC" id="6.3.2.5" evidence="3"/>
<dbReference type="PANTHER" id="PTHR14359:SF6">
    <property type="entry name" value="PHOSPHOPANTOTHENOYLCYSTEINE DECARBOXYLASE"/>
    <property type="match status" value="1"/>
</dbReference>
<dbReference type="GO" id="GO:0004632">
    <property type="term" value="F:phosphopantothenate--cysteine ligase activity"/>
    <property type="evidence" value="ECO:0007669"/>
    <property type="project" value="UniProtKB-UniRule"/>
</dbReference>
<dbReference type="NCBIfam" id="TIGR00521">
    <property type="entry name" value="coaBC_dfp"/>
    <property type="match status" value="1"/>
</dbReference>
<comment type="cofactor">
    <cofactor evidence="3">
        <name>Mg(2+)</name>
        <dbReference type="ChEBI" id="CHEBI:18420"/>
    </cofactor>
</comment>
<dbReference type="SUPFAM" id="SSF102645">
    <property type="entry name" value="CoaB-like"/>
    <property type="match status" value="1"/>
</dbReference>
<dbReference type="UniPathway" id="UPA00241"/>
<comment type="catalytic activity">
    <reaction evidence="3">
        <text>N-[(R)-4-phosphopantothenoyl]-L-cysteine + H(+) = (R)-4'-phosphopantetheine + CO2</text>
        <dbReference type="Rhea" id="RHEA:16793"/>
        <dbReference type="ChEBI" id="CHEBI:15378"/>
        <dbReference type="ChEBI" id="CHEBI:16526"/>
        <dbReference type="ChEBI" id="CHEBI:59458"/>
        <dbReference type="ChEBI" id="CHEBI:61723"/>
        <dbReference type="EC" id="4.1.1.36"/>
    </reaction>
</comment>
<dbReference type="GO" id="GO:0071513">
    <property type="term" value="C:phosphopantothenoylcysteine decarboxylase complex"/>
    <property type="evidence" value="ECO:0007669"/>
    <property type="project" value="TreeGrafter"/>
</dbReference>
<dbReference type="EC" id="4.1.1.36" evidence="3"/>
<dbReference type="InterPro" id="IPR007085">
    <property type="entry name" value="DNA/pantothenate-metab_flavo_C"/>
</dbReference>
<feature type="region of interest" description="Phosphopantothenoylcysteine decarboxylase" evidence="3">
    <location>
        <begin position="1"/>
        <end position="200"/>
    </location>
</feature>
<feature type="binding site" evidence="3">
    <location>
        <position position="290"/>
    </location>
    <ligand>
        <name>CTP</name>
        <dbReference type="ChEBI" id="CHEBI:37563"/>
    </ligand>
</feature>
<comment type="catalytic activity">
    <reaction evidence="3">
        <text>(R)-4'-phosphopantothenate + L-cysteine + CTP = N-[(R)-4-phosphopantothenoyl]-L-cysteine + CMP + diphosphate + H(+)</text>
        <dbReference type="Rhea" id="RHEA:19397"/>
        <dbReference type="ChEBI" id="CHEBI:10986"/>
        <dbReference type="ChEBI" id="CHEBI:15378"/>
        <dbReference type="ChEBI" id="CHEBI:33019"/>
        <dbReference type="ChEBI" id="CHEBI:35235"/>
        <dbReference type="ChEBI" id="CHEBI:37563"/>
        <dbReference type="ChEBI" id="CHEBI:59458"/>
        <dbReference type="ChEBI" id="CHEBI:60377"/>
        <dbReference type="EC" id="6.3.2.5"/>
    </reaction>
</comment>
<dbReference type="Gene3D" id="3.40.50.1950">
    <property type="entry name" value="Flavin prenyltransferase-like"/>
    <property type="match status" value="1"/>
</dbReference>
<dbReference type="InterPro" id="IPR036551">
    <property type="entry name" value="Flavin_trans-like"/>
</dbReference>
<dbReference type="Gene3D" id="3.40.50.10300">
    <property type="entry name" value="CoaB-like"/>
    <property type="match status" value="1"/>
</dbReference>
<keyword evidence="3" id="KW-0285">Flavoprotein</keyword>
<feature type="domain" description="DNA/pantothenate metabolism flavoprotein C-terminal" evidence="5">
    <location>
        <begin position="197"/>
        <end position="410"/>
    </location>
</feature>
<evidence type="ECO:0000256" key="2">
    <source>
        <dbReference type="ARBA" id="ARBA00023239"/>
    </source>
</evidence>
<comment type="cofactor">
    <cofactor evidence="3">
        <name>FMN</name>
        <dbReference type="ChEBI" id="CHEBI:58210"/>
    </cofactor>
    <text evidence="3">Binds 1 FMN per subunit.</text>
</comment>
<evidence type="ECO:0000259" key="5">
    <source>
        <dbReference type="Pfam" id="PF04127"/>
    </source>
</evidence>
<keyword evidence="1 3" id="KW-0210">Decarboxylase</keyword>
<comment type="similarity">
    <text evidence="3">In the C-terminal section; belongs to the PPC synthetase family.</text>
</comment>
<dbReference type="EMBL" id="DRZC01000083">
    <property type="protein sequence ID" value="HHQ81094.1"/>
    <property type="molecule type" value="Genomic_DNA"/>
</dbReference>
<feature type="binding site" evidence="3">
    <location>
        <position position="335"/>
    </location>
    <ligand>
        <name>CTP</name>
        <dbReference type="ChEBI" id="CHEBI:37563"/>
    </ligand>
</feature>
<keyword evidence="3" id="KW-0460">Magnesium</keyword>
<comment type="similarity">
    <text evidence="3">In the N-terminal section; belongs to the HFCD (homo-oligomeric flavin containing Cys decarboxylase) superfamily.</text>
</comment>
<comment type="pathway">
    <text evidence="3">Cofactor biosynthesis; coenzyme A biosynthesis.</text>
</comment>
<dbReference type="PANTHER" id="PTHR14359">
    <property type="entry name" value="HOMO-OLIGOMERIC FLAVIN CONTAINING CYS DECARBOXYLASE FAMILY"/>
    <property type="match status" value="1"/>
</dbReference>
<reference evidence="6" key="1">
    <citation type="journal article" date="2020" name="mSystems">
        <title>Genome- and Community-Level Interaction Insights into Carbon Utilization and Element Cycling Functions of Hydrothermarchaeota in Hydrothermal Sediment.</title>
        <authorList>
            <person name="Zhou Z."/>
            <person name="Liu Y."/>
            <person name="Xu W."/>
            <person name="Pan J."/>
            <person name="Luo Z.H."/>
            <person name="Li M."/>
        </authorList>
    </citation>
    <scope>NUCLEOTIDE SEQUENCE [LARGE SCALE GENOMIC DNA]</scope>
    <source>
        <strain evidence="6">SpSt-1116</strain>
    </source>
</reference>
<comment type="caution">
    <text evidence="3">Lacks conserved residue(s) required for the propagation of feature annotation.</text>
</comment>
<accession>A0A7J3ZM43</accession>
<feature type="binding site" evidence="3">
    <location>
        <position position="300"/>
    </location>
    <ligand>
        <name>CTP</name>
        <dbReference type="ChEBI" id="CHEBI:37563"/>
    </ligand>
</feature>
<proteinExistence type="inferred from homology"/>
<evidence type="ECO:0000259" key="4">
    <source>
        <dbReference type="Pfam" id="PF02441"/>
    </source>
</evidence>
<dbReference type="GO" id="GO:0015937">
    <property type="term" value="P:coenzyme A biosynthetic process"/>
    <property type="evidence" value="ECO:0007669"/>
    <property type="project" value="UniProtKB-UniRule"/>
</dbReference>
<evidence type="ECO:0000256" key="1">
    <source>
        <dbReference type="ARBA" id="ARBA00022793"/>
    </source>
</evidence>